<dbReference type="STRING" id="1941349.STSP1_00808"/>
<reference evidence="5" key="1">
    <citation type="submission" date="2017-04" db="EMBL/GenBank/DDBJ databases">
        <title>Comparative genomics and description of representatives of a novel lineage of planctomycetes thriving in anoxic sediments.</title>
        <authorList>
            <person name="Spring S."/>
            <person name="Bunk B."/>
            <person name="Sproer C."/>
        </authorList>
    </citation>
    <scope>NUCLEOTIDE SEQUENCE [LARGE SCALE GENOMIC DNA]</scope>
    <source>
        <strain evidence="5">ST-PulAB-D4</strain>
    </source>
</reference>
<keyword evidence="2 4" id="KW-0808">Transferase</keyword>
<dbReference type="KEGG" id="pbp:STSP1_00808"/>
<dbReference type="InterPro" id="IPR007184">
    <property type="entry name" value="Mannoside_phosphorylase"/>
</dbReference>
<dbReference type="Proteomes" id="UP000193334">
    <property type="component" value="Chromosome"/>
</dbReference>
<name>A0A1W6LKY7_9BACT</name>
<evidence type="ECO:0000256" key="1">
    <source>
        <dbReference type="ARBA" id="ARBA00022676"/>
    </source>
</evidence>
<organism evidence="4 5">
    <name type="scientific">Sedimentisphaera salicampi</name>
    <dbReference type="NCBI Taxonomy" id="1941349"/>
    <lineage>
        <taxon>Bacteria</taxon>
        <taxon>Pseudomonadati</taxon>
        <taxon>Planctomycetota</taxon>
        <taxon>Phycisphaerae</taxon>
        <taxon>Sedimentisphaerales</taxon>
        <taxon>Sedimentisphaeraceae</taxon>
        <taxon>Sedimentisphaera</taxon>
    </lineage>
</organism>
<evidence type="ECO:0000256" key="2">
    <source>
        <dbReference type="ARBA" id="ARBA00022679"/>
    </source>
</evidence>
<evidence type="ECO:0000313" key="4">
    <source>
        <dbReference type="EMBL" id="ARN56426.1"/>
    </source>
</evidence>
<dbReference type="GO" id="GO:0016757">
    <property type="term" value="F:glycosyltransferase activity"/>
    <property type="evidence" value="ECO:0007669"/>
    <property type="project" value="UniProtKB-KW"/>
</dbReference>
<dbReference type="AlphaFoldDB" id="A0A1W6LKY7"/>
<evidence type="ECO:0000313" key="5">
    <source>
        <dbReference type="Proteomes" id="UP000193334"/>
    </source>
</evidence>
<gene>
    <name evidence="4" type="ORF">STSP1_00808</name>
</gene>
<dbReference type="PANTHER" id="PTHR34106">
    <property type="entry name" value="GLYCOSIDASE"/>
    <property type="match status" value="1"/>
</dbReference>
<protein>
    <submittedName>
        <fullName evidence="4">Beta-1,4-mannooligosaccharide phosphorylase</fullName>
        <ecNumber evidence="4">2.4.1.-</ecNumber>
    </submittedName>
</protein>
<dbReference type="CDD" id="cd18612">
    <property type="entry name" value="GH130_Lin0857-like"/>
    <property type="match status" value="1"/>
</dbReference>
<dbReference type="Gene3D" id="2.115.10.20">
    <property type="entry name" value="Glycosyl hydrolase domain, family 43"/>
    <property type="match status" value="1"/>
</dbReference>
<dbReference type="OrthoDB" id="9759709at2"/>
<keyword evidence="1 4" id="KW-0328">Glycosyltransferase</keyword>
<sequence length="371" mass="41974">MRFKQNPLITPSDVKASRPDYEVVCVFNPAVTIYRDEIILLLRVAERPIQTNGYISVGVLDVNSSRGDYENIHISREAESLNDKDCRVINYKGQSYTTTISHLRIARSKDGVNFKIEDKPFISASGVHDRYGVEDARITQIDNDYYITFASISSEGVSTALAKTSDWKSYEYLGIIFAPMNKDVVIFPRKINGKYIAVHRPDAGEFARPSMWLASSPDLSHWGESSLLMKTRDNMWDSHRIGAGSVPVETEKGWLSIYHGCNEFSEYRLGLLLQAKNDPSKIIFRSSEPLMSAEEEYEQNGFFNHVVFTDGLAYFPEQDRIFLYYGAADLCVCGAEFSFSQLLSKTDGGYKNPDRNFSDRLSSKTSKISNI</sequence>
<accession>A0A1W6LKY7</accession>
<dbReference type="EMBL" id="CP021023">
    <property type="protein sequence ID" value="ARN56426.1"/>
    <property type="molecule type" value="Genomic_DNA"/>
</dbReference>
<dbReference type="Pfam" id="PF04041">
    <property type="entry name" value="Glyco_hydro_130"/>
    <property type="match status" value="1"/>
</dbReference>
<comment type="similarity">
    <text evidence="3">Belongs to the glycosyl hydrolase 130 family.</text>
</comment>
<dbReference type="InterPro" id="IPR023296">
    <property type="entry name" value="Glyco_hydro_beta-prop_sf"/>
</dbReference>
<dbReference type="RefSeq" id="WP_085755121.1">
    <property type="nucleotide sequence ID" value="NZ_CP021023.1"/>
</dbReference>
<proteinExistence type="inferred from homology"/>
<evidence type="ECO:0000256" key="3">
    <source>
        <dbReference type="ARBA" id="ARBA00024356"/>
    </source>
</evidence>
<keyword evidence="5" id="KW-1185">Reference proteome</keyword>
<dbReference type="SUPFAM" id="SSF75005">
    <property type="entry name" value="Arabinanase/levansucrase/invertase"/>
    <property type="match status" value="1"/>
</dbReference>
<dbReference type="EC" id="2.4.1.-" evidence="4"/>
<dbReference type="PANTHER" id="PTHR34106:SF5">
    <property type="entry name" value="GLYCOSIDASE"/>
    <property type="match status" value="1"/>
</dbReference>
<dbReference type="PIRSF" id="PIRSF016202">
    <property type="entry name" value="PH1107"/>
    <property type="match status" value="1"/>
</dbReference>